<dbReference type="Gene3D" id="6.10.250.1120">
    <property type="match status" value="1"/>
</dbReference>
<dbReference type="RefSeq" id="WP_135052039.1">
    <property type="nucleotide sequence ID" value="NZ_CAKOCW010000002.1"/>
</dbReference>
<organism evidence="4 5">
    <name type="scientific">Streptococcus acidominimus</name>
    <dbReference type="NCBI Taxonomy" id="1326"/>
    <lineage>
        <taxon>Bacteria</taxon>
        <taxon>Bacillati</taxon>
        <taxon>Bacillota</taxon>
        <taxon>Bacilli</taxon>
        <taxon>Lactobacillales</taxon>
        <taxon>Streptococcaceae</taxon>
        <taxon>Streptococcus</taxon>
    </lineage>
</organism>
<dbReference type="InterPro" id="IPR015797">
    <property type="entry name" value="NUDIX_hydrolase-like_dom_sf"/>
</dbReference>
<dbReference type="Proteomes" id="UP000297747">
    <property type="component" value="Unassembled WGS sequence"/>
</dbReference>
<dbReference type="GO" id="GO:0016787">
    <property type="term" value="F:hydrolase activity"/>
    <property type="evidence" value="ECO:0007669"/>
    <property type="project" value="UniProtKB-KW"/>
</dbReference>
<dbReference type="CDD" id="cd18889">
    <property type="entry name" value="NUDIX_ADPRase"/>
    <property type="match status" value="1"/>
</dbReference>
<proteinExistence type="predicted"/>
<name>A0A4Y9FR99_STRAI</name>
<accession>A0A4Y9FR99</accession>
<evidence type="ECO:0000256" key="2">
    <source>
        <dbReference type="ARBA" id="ARBA00022801"/>
    </source>
</evidence>
<protein>
    <submittedName>
        <fullName evidence="4">NUDIX domain-containing protein</fullName>
    </submittedName>
</protein>
<gene>
    <name evidence="4" type="ORF">E4U01_00865</name>
</gene>
<dbReference type="InterPro" id="IPR000086">
    <property type="entry name" value="NUDIX_hydrolase_dom"/>
</dbReference>
<evidence type="ECO:0000259" key="3">
    <source>
        <dbReference type="PROSITE" id="PS51462"/>
    </source>
</evidence>
<evidence type="ECO:0000256" key="1">
    <source>
        <dbReference type="ARBA" id="ARBA00001946"/>
    </source>
</evidence>
<dbReference type="SUPFAM" id="SSF55811">
    <property type="entry name" value="Nudix"/>
    <property type="match status" value="1"/>
</dbReference>
<dbReference type="PANTHER" id="PTHR43046">
    <property type="entry name" value="GDP-MANNOSE MANNOSYL HYDROLASE"/>
    <property type="match status" value="1"/>
</dbReference>
<feature type="domain" description="Nudix hydrolase" evidence="3">
    <location>
        <begin position="68"/>
        <end position="195"/>
    </location>
</feature>
<comment type="caution">
    <text evidence="4">The sequence shown here is derived from an EMBL/GenBank/DDBJ whole genome shotgun (WGS) entry which is preliminary data.</text>
</comment>
<reference evidence="4 5" key="1">
    <citation type="submission" date="2019-03" db="EMBL/GenBank/DDBJ databases">
        <title>Diversity of the mouse oral microbiome.</title>
        <authorList>
            <person name="Joseph S."/>
            <person name="Aduse-Opoku J."/>
            <person name="Curtis M."/>
            <person name="Wade W."/>
            <person name="Hashim A."/>
        </authorList>
    </citation>
    <scope>NUCLEOTIDE SEQUENCE [LARGE SCALE GENOMIC DNA]</scope>
    <source>
        <strain evidence="4 5">HT4</strain>
    </source>
</reference>
<dbReference type="AlphaFoldDB" id="A0A4Y9FR99"/>
<dbReference type="PANTHER" id="PTHR43046:SF16">
    <property type="entry name" value="ADP-RIBOSE PYROPHOSPHATASE YJHB-RELATED"/>
    <property type="match status" value="1"/>
</dbReference>
<evidence type="ECO:0000313" key="4">
    <source>
        <dbReference type="EMBL" id="TFU31731.1"/>
    </source>
</evidence>
<comment type="cofactor">
    <cofactor evidence="1">
        <name>Mg(2+)</name>
        <dbReference type="ChEBI" id="CHEBI:18420"/>
    </cofactor>
</comment>
<keyword evidence="2" id="KW-0378">Hydrolase</keyword>
<dbReference type="PROSITE" id="PS51462">
    <property type="entry name" value="NUDIX"/>
    <property type="match status" value="1"/>
</dbReference>
<dbReference type="Pfam" id="PF12535">
    <property type="entry name" value="Nudix_N"/>
    <property type="match status" value="1"/>
</dbReference>
<dbReference type="InterPro" id="IPR059176">
    <property type="entry name" value="UDP-X_N"/>
</dbReference>
<dbReference type="Gene3D" id="3.90.79.10">
    <property type="entry name" value="Nucleoside Triphosphate Pyrophosphohydrolase"/>
    <property type="match status" value="1"/>
</dbReference>
<sequence length="206" mass="23395">MTAETNWLKWAIRLQALAQTGLAYSKDVYDMERFEEIRQIAAEMLLEPSGLPLKRVEELFCNESGYQTPKLDTRAAIIEDHKILLVQERDGLWSLPGGWCDVDQSTMDNTIKEVREEAGLDVEVMRLVAVLDKTKSNPSRSAHHVTKLFYLCRSLGGQFQANSETIASAYFALDDLPALALMKNTADQIALCFEAHQAEHWETRFE</sequence>
<dbReference type="EMBL" id="SPQA01000002">
    <property type="protein sequence ID" value="TFU31731.1"/>
    <property type="molecule type" value="Genomic_DNA"/>
</dbReference>
<evidence type="ECO:0000313" key="5">
    <source>
        <dbReference type="Proteomes" id="UP000297747"/>
    </source>
</evidence>
<dbReference type="Pfam" id="PF00293">
    <property type="entry name" value="NUDIX"/>
    <property type="match status" value="1"/>
</dbReference>